<dbReference type="InterPro" id="IPR007138">
    <property type="entry name" value="ABM_dom"/>
</dbReference>
<dbReference type="Proteomes" id="UP000243359">
    <property type="component" value="Chromosome I"/>
</dbReference>
<dbReference type="RefSeq" id="WP_090348213.1">
    <property type="nucleotide sequence ID" value="NZ_LT629751.1"/>
</dbReference>
<feature type="domain" description="ABM" evidence="1">
    <location>
        <begin position="5"/>
        <end position="61"/>
    </location>
</feature>
<protein>
    <submittedName>
        <fullName evidence="2">Antibiotic biosynthesis monooxygenase</fullName>
    </submittedName>
</protein>
<dbReference type="Pfam" id="PF03992">
    <property type="entry name" value="ABM"/>
    <property type="match status" value="1"/>
</dbReference>
<keyword evidence="2" id="KW-0503">Monooxygenase</keyword>
<reference evidence="3" key="1">
    <citation type="submission" date="2016-10" db="EMBL/GenBank/DDBJ databases">
        <authorList>
            <person name="Varghese N."/>
            <person name="Submissions S."/>
        </authorList>
    </citation>
    <scope>NUCLEOTIDE SEQUENCE [LARGE SCALE GENOMIC DNA]</scope>
    <source>
        <strain evidence="3">KCTC 32247</strain>
    </source>
</reference>
<accession>A0A1H1QHJ0</accession>
<dbReference type="OrthoDB" id="2082794at2"/>
<evidence type="ECO:0000313" key="2">
    <source>
        <dbReference type="EMBL" id="SDS22369.1"/>
    </source>
</evidence>
<dbReference type="AlphaFoldDB" id="A0A1H1QHJ0"/>
<organism evidence="2 3">
    <name type="scientific">Pseudomonas oryzae</name>
    <dbReference type="NCBI Taxonomy" id="1392877"/>
    <lineage>
        <taxon>Bacteria</taxon>
        <taxon>Pseudomonadati</taxon>
        <taxon>Pseudomonadota</taxon>
        <taxon>Gammaproteobacteria</taxon>
        <taxon>Pseudomonadales</taxon>
        <taxon>Pseudomonadaceae</taxon>
        <taxon>Pseudomonas</taxon>
    </lineage>
</organism>
<gene>
    <name evidence="2" type="ORF">SAMN05216221_1333</name>
</gene>
<name>A0A1H1QHJ0_9PSED</name>
<dbReference type="SUPFAM" id="SSF54909">
    <property type="entry name" value="Dimeric alpha+beta barrel"/>
    <property type="match status" value="1"/>
</dbReference>
<dbReference type="InterPro" id="IPR011008">
    <property type="entry name" value="Dimeric_a/b-barrel"/>
</dbReference>
<dbReference type="GO" id="GO:0004497">
    <property type="term" value="F:monooxygenase activity"/>
    <property type="evidence" value="ECO:0007669"/>
    <property type="project" value="UniProtKB-KW"/>
</dbReference>
<dbReference type="Gene3D" id="3.30.70.100">
    <property type="match status" value="1"/>
</dbReference>
<keyword evidence="3" id="KW-1185">Reference proteome</keyword>
<keyword evidence="2" id="KW-0560">Oxidoreductase</keyword>
<dbReference type="EMBL" id="LT629751">
    <property type="protein sequence ID" value="SDS22369.1"/>
    <property type="molecule type" value="Genomic_DNA"/>
</dbReference>
<sequence length="117" mass="13282">MSDVIVNIFNLSLEPQNFPAFESLVSEIVEATRQEPGTLTYEYSVSSDQRSVHIIERYHSEGLVSHIDQTFALFSKRFLDLVTVTGLVVYGNPDAKARKRLDEFGAIYMTPFDGFTR</sequence>
<dbReference type="STRING" id="1392877.SAMN05216221_1333"/>
<evidence type="ECO:0000313" key="3">
    <source>
        <dbReference type="Proteomes" id="UP000243359"/>
    </source>
</evidence>
<proteinExistence type="predicted"/>
<evidence type="ECO:0000259" key="1">
    <source>
        <dbReference type="Pfam" id="PF03992"/>
    </source>
</evidence>